<feature type="compositionally biased region" description="Gly residues" evidence="1">
    <location>
        <begin position="119"/>
        <end position="138"/>
    </location>
</feature>
<feature type="region of interest" description="Disordered" evidence="1">
    <location>
        <begin position="62"/>
        <end position="182"/>
    </location>
</feature>
<feature type="compositionally biased region" description="Low complexity" evidence="1">
    <location>
        <begin position="168"/>
        <end position="182"/>
    </location>
</feature>
<reference evidence="2 3" key="1">
    <citation type="submission" date="2019-11" db="EMBL/GenBank/DDBJ databases">
        <title>Novel species isolated from a subtropical stream in China.</title>
        <authorList>
            <person name="Lu H."/>
        </authorList>
    </citation>
    <scope>NUCLEOTIDE SEQUENCE [LARGE SCALE GENOMIC DNA]</scope>
    <source>
        <strain evidence="2 3">FT92W</strain>
    </source>
</reference>
<comment type="caution">
    <text evidence="2">The sequence shown here is derived from an EMBL/GenBank/DDBJ whole genome shotgun (WGS) entry which is preliminary data.</text>
</comment>
<protein>
    <submittedName>
        <fullName evidence="2">Uncharacterized protein</fullName>
    </submittedName>
</protein>
<evidence type="ECO:0000313" key="3">
    <source>
        <dbReference type="Proteomes" id="UP000446768"/>
    </source>
</evidence>
<gene>
    <name evidence="2" type="ORF">GJ700_23700</name>
</gene>
<evidence type="ECO:0000256" key="1">
    <source>
        <dbReference type="SAM" id="MobiDB-lite"/>
    </source>
</evidence>
<feature type="compositionally biased region" description="Low complexity" evidence="1">
    <location>
        <begin position="151"/>
        <end position="160"/>
    </location>
</feature>
<keyword evidence="3" id="KW-1185">Reference proteome</keyword>
<dbReference type="EMBL" id="WKJJ01000016">
    <property type="protein sequence ID" value="MRV74721.1"/>
    <property type="molecule type" value="Genomic_DNA"/>
</dbReference>
<feature type="compositionally biased region" description="Low complexity" evidence="1">
    <location>
        <begin position="62"/>
        <end position="78"/>
    </location>
</feature>
<feature type="compositionally biased region" description="Polar residues" evidence="1">
    <location>
        <begin position="79"/>
        <end position="89"/>
    </location>
</feature>
<sequence>MNIASVTSSSAASQASSVSQVQQNSGAGGAGPAHRPPPPPDGGALLGAVADALQSIGVTATGAADDGSATASTDGAGTNTQGNAAQALSSFLHELMGALHQQGAGGQGGQPPDGQAYGPPGGGSGGPGGPGGPGGGPGRLAADLQSLISKLGSSSTDGSESTGGTGSTEGTDSTASATDSASTTLESAFENLLQALGSDTSGAGGKLASFLQTLADKLPGAGSSGNLINTSV</sequence>
<evidence type="ECO:0000313" key="2">
    <source>
        <dbReference type="EMBL" id="MRV74721.1"/>
    </source>
</evidence>
<name>A0A7X2IRA1_9BURK</name>
<dbReference type="Proteomes" id="UP000446768">
    <property type="component" value="Unassembled WGS sequence"/>
</dbReference>
<accession>A0A7X2IRA1</accession>
<dbReference type="AlphaFoldDB" id="A0A7X2IRA1"/>
<feature type="region of interest" description="Disordered" evidence="1">
    <location>
        <begin position="1"/>
        <end position="47"/>
    </location>
</feature>
<dbReference type="RefSeq" id="WP_154378575.1">
    <property type="nucleotide sequence ID" value="NZ_WKJJ01000016.1"/>
</dbReference>
<feature type="compositionally biased region" description="Low complexity" evidence="1">
    <location>
        <begin position="1"/>
        <end position="25"/>
    </location>
</feature>
<proteinExistence type="predicted"/>
<organism evidence="2 3">
    <name type="scientific">Pseudoduganella rivuli</name>
    <dbReference type="NCBI Taxonomy" id="2666085"/>
    <lineage>
        <taxon>Bacteria</taxon>
        <taxon>Pseudomonadati</taxon>
        <taxon>Pseudomonadota</taxon>
        <taxon>Betaproteobacteria</taxon>
        <taxon>Burkholderiales</taxon>
        <taxon>Oxalobacteraceae</taxon>
        <taxon>Telluria group</taxon>
        <taxon>Pseudoduganella</taxon>
    </lineage>
</organism>